<evidence type="ECO:0000313" key="3">
    <source>
        <dbReference type="EMBL" id="QGW29651.1"/>
    </source>
</evidence>
<dbReference type="PROSITE" id="PS51257">
    <property type="entry name" value="PROKAR_LIPOPROTEIN"/>
    <property type="match status" value="1"/>
</dbReference>
<feature type="domain" description="PKD" evidence="2">
    <location>
        <begin position="36"/>
        <end position="114"/>
    </location>
</feature>
<dbReference type="AlphaFoldDB" id="A0A6I6H5Q5"/>
<dbReference type="InterPro" id="IPR035986">
    <property type="entry name" value="PKD_dom_sf"/>
</dbReference>
<evidence type="ECO:0000313" key="4">
    <source>
        <dbReference type="Proteomes" id="UP000426027"/>
    </source>
</evidence>
<dbReference type="SUPFAM" id="SSF49299">
    <property type="entry name" value="PKD domain"/>
    <property type="match status" value="1"/>
</dbReference>
<name>A0A6I6H5Q5_9BACT</name>
<evidence type="ECO:0000259" key="2">
    <source>
        <dbReference type="PROSITE" id="PS50093"/>
    </source>
</evidence>
<keyword evidence="1" id="KW-0732">Signal</keyword>
<organism evidence="3 4">
    <name type="scientific">Phnomibacter ginsenosidimutans</name>
    <dbReference type="NCBI Taxonomy" id="2676868"/>
    <lineage>
        <taxon>Bacteria</taxon>
        <taxon>Pseudomonadati</taxon>
        <taxon>Bacteroidota</taxon>
        <taxon>Chitinophagia</taxon>
        <taxon>Chitinophagales</taxon>
        <taxon>Chitinophagaceae</taxon>
        <taxon>Phnomibacter</taxon>
    </lineage>
</organism>
<dbReference type="InterPro" id="IPR013783">
    <property type="entry name" value="Ig-like_fold"/>
</dbReference>
<dbReference type="KEGG" id="fls:GLV81_17385"/>
<proteinExistence type="predicted"/>
<evidence type="ECO:0000256" key="1">
    <source>
        <dbReference type="SAM" id="SignalP"/>
    </source>
</evidence>
<feature type="chain" id="PRO_5026018855" evidence="1">
    <location>
        <begin position="22"/>
        <end position="429"/>
    </location>
</feature>
<sequence>MKQLHKYSVVVMAAAMSLLSACTKTIPELSGTASVADFSFVQAPASDTLPYAYKVQFTNQSKEEFLYQWDFGDNAALSSEKSPLHTYKVGGTYDVRLTTVGTNGNNSITKKVFVNDACSNAFFKVLTNCGTSEWTWSLDGDAIKVLSPDGTQVYFAGAAAGCQADDVYKFGADGSFIYDANGQTFDVQSGYSCQGPKSNALTYKVVAKTGQQPVIILGPTSNGVGSPFIGTTDVVRNNSYKVVNYTDGTMTLQSVLGGGELLEVKLKRKVALTLADIKQLLTGATSKGWKLDGTPGANAIIVGTEGNPAEYFGGGPLADCQLDDVYTFTTANAINYNANGATFNGGNIAPNYNCGSDRSYNSTFTFAATTGGVAGIATVTLPGTPLPAFIGTTDVPDNTYRIIEISPTRMTLRAGSGSGTVFQFKMVAQ</sequence>
<dbReference type="InterPro" id="IPR022409">
    <property type="entry name" value="PKD/Chitinase_dom"/>
</dbReference>
<dbReference type="Gene3D" id="2.60.40.10">
    <property type="entry name" value="Immunoglobulins"/>
    <property type="match status" value="1"/>
</dbReference>
<gene>
    <name evidence="3" type="ORF">GLV81_17385</name>
</gene>
<dbReference type="CDD" id="cd00146">
    <property type="entry name" value="PKD"/>
    <property type="match status" value="1"/>
</dbReference>
<dbReference type="InterPro" id="IPR000601">
    <property type="entry name" value="PKD_dom"/>
</dbReference>
<feature type="signal peptide" evidence="1">
    <location>
        <begin position="1"/>
        <end position="21"/>
    </location>
</feature>
<dbReference type="EMBL" id="CP046566">
    <property type="protein sequence ID" value="QGW29651.1"/>
    <property type="molecule type" value="Genomic_DNA"/>
</dbReference>
<accession>A0A6I6H5Q5</accession>
<keyword evidence="4" id="KW-1185">Reference proteome</keyword>
<reference evidence="3 4" key="1">
    <citation type="submission" date="2019-11" db="EMBL/GenBank/DDBJ databases">
        <authorList>
            <person name="Im W.T."/>
        </authorList>
    </citation>
    <scope>NUCLEOTIDE SEQUENCE [LARGE SCALE GENOMIC DNA]</scope>
    <source>
        <strain evidence="3 4">SB-02</strain>
    </source>
</reference>
<dbReference type="RefSeq" id="WP_157480055.1">
    <property type="nucleotide sequence ID" value="NZ_CP046566.1"/>
</dbReference>
<dbReference type="Pfam" id="PF18911">
    <property type="entry name" value="PKD_4"/>
    <property type="match status" value="1"/>
</dbReference>
<protein>
    <submittedName>
        <fullName evidence="3">PKD domain-containing protein</fullName>
    </submittedName>
</protein>
<dbReference type="PROSITE" id="PS50093">
    <property type="entry name" value="PKD"/>
    <property type="match status" value="1"/>
</dbReference>
<dbReference type="SMART" id="SM00089">
    <property type="entry name" value="PKD"/>
    <property type="match status" value="1"/>
</dbReference>
<dbReference type="Proteomes" id="UP000426027">
    <property type="component" value="Chromosome"/>
</dbReference>